<feature type="compositionally biased region" description="Basic and acidic residues" evidence="1">
    <location>
        <begin position="131"/>
        <end position="152"/>
    </location>
</feature>
<dbReference type="AlphaFoldDB" id="A0A4S8KT69"/>
<proteinExistence type="predicted"/>
<evidence type="ECO:0000256" key="1">
    <source>
        <dbReference type="SAM" id="MobiDB-lite"/>
    </source>
</evidence>
<keyword evidence="2" id="KW-1133">Transmembrane helix</keyword>
<name>A0A4S8KT69_DENBC</name>
<gene>
    <name evidence="3" type="ORF">K435DRAFT_876019</name>
</gene>
<organism evidence="3 4">
    <name type="scientific">Dendrothele bispora (strain CBS 962.96)</name>
    <dbReference type="NCBI Taxonomy" id="1314807"/>
    <lineage>
        <taxon>Eukaryota</taxon>
        <taxon>Fungi</taxon>
        <taxon>Dikarya</taxon>
        <taxon>Basidiomycota</taxon>
        <taxon>Agaricomycotina</taxon>
        <taxon>Agaricomycetes</taxon>
        <taxon>Agaricomycetidae</taxon>
        <taxon>Agaricales</taxon>
        <taxon>Agaricales incertae sedis</taxon>
        <taxon>Dendrothele</taxon>
    </lineage>
</organism>
<sequence length="318" mass="35551">MERNLRCNPVAPKKGAKGRWLMHKYGHCTTAGQVCTFTLDLDSLAEVKNLMSMFSRDSDIALKAELETLGSLYAMRDTTRQQVNLAMKTLRTLNDEIEFKKARLKEGPMSKKQRKLLLAVTGWQTDPEQHVGTELKYDSDDQEWKIKRDTSTSREPTPMDVDDGFPLRGDLLSPPPPSTSKASTSRASSNRTSMIFDQTDDAESDIEDENGAGPSTRRKSRSAGTTPKHVEFLGSASSSVPVTSRETKAKNRPCSPVASPSASKSTKKQVSKPKNRKWYVVFVKSLFRHIFAKIDLNRLVFVVLSFASMVFLSCCLLY</sequence>
<accession>A0A4S8KT69</accession>
<protein>
    <submittedName>
        <fullName evidence="3">Uncharacterized protein</fullName>
    </submittedName>
</protein>
<evidence type="ECO:0000313" key="3">
    <source>
        <dbReference type="EMBL" id="THU78989.1"/>
    </source>
</evidence>
<feature type="transmembrane region" description="Helical" evidence="2">
    <location>
        <begin position="299"/>
        <end position="317"/>
    </location>
</feature>
<evidence type="ECO:0000256" key="2">
    <source>
        <dbReference type="SAM" id="Phobius"/>
    </source>
</evidence>
<dbReference type="Proteomes" id="UP000297245">
    <property type="component" value="Unassembled WGS sequence"/>
</dbReference>
<keyword evidence="2" id="KW-0812">Transmembrane</keyword>
<feature type="compositionally biased region" description="Low complexity" evidence="1">
    <location>
        <begin position="179"/>
        <end position="193"/>
    </location>
</feature>
<feature type="compositionally biased region" description="Polar residues" evidence="1">
    <location>
        <begin position="235"/>
        <end position="244"/>
    </location>
</feature>
<feature type="compositionally biased region" description="Acidic residues" evidence="1">
    <location>
        <begin position="198"/>
        <end position="210"/>
    </location>
</feature>
<keyword evidence="4" id="KW-1185">Reference proteome</keyword>
<reference evidence="3 4" key="1">
    <citation type="journal article" date="2019" name="Nat. Ecol. Evol.">
        <title>Megaphylogeny resolves global patterns of mushroom evolution.</title>
        <authorList>
            <person name="Varga T."/>
            <person name="Krizsan K."/>
            <person name="Foldi C."/>
            <person name="Dima B."/>
            <person name="Sanchez-Garcia M."/>
            <person name="Sanchez-Ramirez S."/>
            <person name="Szollosi G.J."/>
            <person name="Szarkandi J.G."/>
            <person name="Papp V."/>
            <person name="Albert L."/>
            <person name="Andreopoulos W."/>
            <person name="Angelini C."/>
            <person name="Antonin V."/>
            <person name="Barry K.W."/>
            <person name="Bougher N.L."/>
            <person name="Buchanan P."/>
            <person name="Buyck B."/>
            <person name="Bense V."/>
            <person name="Catcheside P."/>
            <person name="Chovatia M."/>
            <person name="Cooper J."/>
            <person name="Damon W."/>
            <person name="Desjardin D."/>
            <person name="Finy P."/>
            <person name="Geml J."/>
            <person name="Haridas S."/>
            <person name="Hughes K."/>
            <person name="Justo A."/>
            <person name="Karasinski D."/>
            <person name="Kautmanova I."/>
            <person name="Kiss B."/>
            <person name="Kocsube S."/>
            <person name="Kotiranta H."/>
            <person name="LaButti K.M."/>
            <person name="Lechner B.E."/>
            <person name="Liimatainen K."/>
            <person name="Lipzen A."/>
            <person name="Lukacs Z."/>
            <person name="Mihaltcheva S."/>
            <person name="Morgado L.N."/>
            <person name="Niskanen T."/>
            <person name="Noordeloos M.E."/>
            <person name="Ohm R.A."/>
            <person name="Ortiz-Santana B."/>
            <person name="Ovrebo C."/>
            <person name="Racz N."/>
            <person name="Riley R."/>
            <person name="Savchenko A."/>
            <person name="Shiryaev A."/>
            <person name="Soop K."/>
            <person name="Spirin V."/>
            <person name="Szebenyi C."/>
            <person name="Tomsovsky M."/>
            <person name="Tulloss R.E."/>
            <person name="Uehling J."/>
            <person name="Grigoriev I.V."/>
            <person name="Vagvolgyi C."/>
            <person name="Papp T."/>
            <person name="Martin F.M."/>
            <person name="Miettinen O."/>
            <person name="Hibbett D.S."/>
            <person name="Nagy L.G."/>
        </authorList>
    </citation>
    <scope>NUCLEOTIDE SEQUENCE [LARGE SCALE GENOMIC DNA]</scope>
    <source>
        <strain evidence="3 4">CBS 962.96</strain>
    </source>
</reference>
<dbReference type="EMBL" id="ML180098">
    <property type="protein sequence ID" value="THU78989.1"/>
    <property type="molecule type" value="Genomic_DNA"/>
</dbReference>
<evidence type="ECO:0000313" key="4">
    <source>
        <dbReference type="Proteomes" id="UP000297245"/>
    </source>
</evidence>
<keyword evidence="2" id="KW-0472">Membrane</keyword>
<feature type="region of interest" description="Disordered" evidence="1">
    <location>
        <begin position="131"/>
        <end position="270"/>
    </location>
</feature>